<feature type="region of interest" description="Disordered" evidence="1">
    <location>
        <begin position="1"/>
        <end position="23"/>
    </location>
</feature>
<dbReference type="OrthoDB" id="4153356at2759"/>
<evidence type="ECO:0000313" key="2">
    <source>
        <dbReference type="EMBL" id="EXJ58792.1"/>
    </source>
</evidence>
<protein>
    <submittedName>
        <fullName evidence="2">Uncharacterized protein</fullName>
    </submittedName>
</protein>
<evidence type="ECO:0000313" key="3">
    <source>
        <dbReference type="Proteomes" id="UP000019473"/>
    </source>
</evidence>
<feature type="compositionally biased region" description="Basic residues" evidence="1">
    <location>
        <begin position="1"/>
        <end position="15"/>
    </location>
</feature>
<name>W9VSS3_9EURO</name>
<reference evidence="2 3" key="1">
    <citation type="submission" date="2013-03" db="EMBL/GenBank/DDBJ databases">
        <title>The Genome Sequence of Cladophialophora yegresii CBS 114405.</title>
        <authorList>
            <consortium name="The Broad Institute Genomics Platform"/>
            <person name="Cuomo C."/>
            <person name="de Hoog S."/>
            <person name="Gorbushina A."/>
            <person name="Walker B."/>
            <person name="Young S.K."/>
            <person name="Zeng Q."/>
            <person name="Gargeya S."/>
            <person name="Fitzgerald M."/>
            <person name="Haas B."/>
            <person name="Abouelleil A."/>
            <person name="Allen A.W."/>
            <person name="Alvarado L."/>
            <person name="Arachchi H.M."/>
            <person name="Berlin A.M."/>
            <person name="Chapman S.B."/>
            <person name="Gainer-Dewar J."/>
            <person name="Goldberg J."/>
            <person name="Griggs A."/>
            <person name="Gujja S."/>
            <person name="Hansen M."/>
            <person name="Howarth C."/>
            <person name="Imamovic A."/>
            <person name="Ireland A."/>
            <person name="Larimer J."/>
            <person name="McCowan C."/>
            <person name="Murphy C."/>
            <person name="Pearson M."/>
            <person name="Poon T.W."/>
            <person name="Priest M."/>
            <person name="Roberts A."/>
            <person name="Saif S."/>
            <person name="Shea T."/>
            <person name="Sisk P."/>
            <person name="Sykes S."/>
            <person name="Wortman J."/>
            <person name="Nusbaum C."/>
            <person name="Birren B."/>
        </authorList>
    </citation>
    <scope>NUCLEOTIDE SEQUENCE [LARGE SCALE GENOMIC DNA]</scope>
    <source>
        <strain evidence="2 3">CBS 114405</strain>
    </source>
</reference>
<dbReference type="VEuPathDB" id="FungiDB:A1O7_06222"/>
<feature type="region of interest" description="Disordered" evidence="1">
    <location>
        <begin position="218"/>
        <end position="238"/>
    </location>
</feature>
<gene>
    <name evidence="2" type="ORF">A1O7_06222</name>
</gene>
<feature type="compositionally biased region" description="Acidic residues" evidence="1">
    <location>
        <begin position="362"/>
        <end position="372"/>
    </location>
</feature>
<evidence type="ECO:0000256" key="1">
    <source>
        <dbReference type="SAM" id="MobiDB-lite"/>
    </source>
</evidence>
<dbReference type="GeneID" id="19180800"/>
<accession>W9VSS3</accession>
<organism evidence="2 3">
    <name type="scientific">Cladophialophora yegresii CBS 114405</name>
    <dbReference type="NCBI Taxonomy" id="1182544"/>
    <lineage>
        <taxon>Eukaryota</taxon>
        <taxon>Fungi</taxon>
        <taxon>Dikarya</taxon>
        <taxon>Ascomycota</taxon>
        <taxon>Pezizomycotina</taxon>
        <taxon>Eurotiomycetes</taxon>
        <taxon>Chaetothyriomycetidae</taxon>
        <taxon>Chaetothyriales</taxon>
        <taxon>Herpotrichiellaceae</taxon>
        <taxon>Cladophialophora</taxon>
    </lineage>
</organism>
<dbReference type="RefSeq" id="XP_007758415.1">
    <property type="nucleotide sequence ID" value="XM_007760225.1"/>
</dbReference>
<comment type="caution">
    <text evidence="2">The sequence shown here is derived from an EMBL/GenBank/DDBJ whole genome shotgun (WGS) entry which is preliminary data.</text>
</comment>
<feature type="compositionally biased region" description="Basic and acidic residues" evidence="1">
    <location>
        <begin position="226"/>
        <end position="238"/>
    </location>
</feature>
<dbReference type="AlphaFoldDB" id="W9VSS3"/>
<feature type="compositionally biased region" description="Basic and acidic residues" evidence="1">
    <location>
        <begin position="326"/>
        <end position="361"/>
    </location>
</feature>
<dbReference type="EMBL" id="AMGW01000004">
    <property type="protein sequence ID" value="EXJ58792.1"/>
    <property type="molecule type" value="Genomic_DNA"/>
</dbReference>
<keyword evidence="3" id="KW-1185">Reference proteome</keyword>
<dbReference type="HOGENOM" id="CLU_063702_0_0_1"/>
<sequence length="379" mass="41637">MPGKKGGKRRGKKAVKKGDDTQAESDISYTSNVWQKRVVASEIFINPTVTTGEGSRKLIQIANQGVLTVLQMTEFAAQTRESVHGFTDADHDHQYIYYSSLLGNISKRREQGAQFNERQVHRELDKKLERYELQKLRYHAATKLSNDLVYKFEQLGKVAQSLLTSQEELGEEIAVTDSGRKKIVVSAKCIDALWKDIITTHTQLKKLQDNIATTKMTLPPVPGRLKPGEIDRGEDEAGNKLGSETVWVYDPTNMVGGDKLVIGTDGEIEGLDADESGRTGPEAAPSSPDESTLVEEFEDQCQISSPSGCAGPASFTDAPATPDTEDSSKATHEEKSKRADVKRGGKRKAEEEESAVSKDGAEVQDEVDESDSEVLFICE</sequence>
<proteinExistence type="predicted"/>
<feature type="region of interest" description="Disordered" evidence="1">
    <location>
        <begin position="270"/>
        <end position="379"/>
    </location>
</feature>
<dbReference type="Proteomes" id="UP000019473">
    <property type="component" value="Unassembled WGS sequence"/>
</dbReference>